<dbReference type="InterPro" id="IPR050142">
    <property type="entry name" value="MADS-box/MEF2_TF"/>
</dbReference>
<dbReference type="PRINTS" id="PR00404">
    <property type="entry name" value="MADSDOMAIN"/>
</dbReference>
<evidence type="ECO:0000256" key="5">
    <source>
        <dbReference type="ARBA" id="ARBA00023163"/>
    </source>
</evidence>
<dbReference type="SMART" id="SM00432">
    <property type="entry name" value="MADS"/>
    <property type="match status" value="1"/>
</dbReference>
<keyword evidence="3 7" id="KW-0175">Coiled coil</keyword>
<evidence type="ECO:0000256" key="1">
    <source>
        <dbReference type="ARBA" id="ARBA00004123"/>
    </source>
</evidence>
<dbReference type="AlphaFoldDB" id="A0A3L6E9M3"/>
<dbReference type="InterPro" id="IPR033896">
    <property type="entry name" value="MEF2-like_N"/>
</dbReference>
<accession>A0A3L6E9M3</accession>
<evidence type="ECO:0000256" key="3">
    <source>
        <dbReference type="ARBA" id="ARBA00023054"/>
    </source>
</evidence>
<comment type="caution">
    <text evidence="9">The sequence shown here is derived from an EMBL/GenBank/DDBJ whole genome shotgun (WGS) entry which is preliminary data.</text>
</comment>
<keyword evidence="4" id="KW-0238">DNA-binding</keyword>
<keyword evidence="5" id="KW-0804">Transcription</keyword>
<dbReference type="Pfam" id="PF00319">
    <property type="entry name" value="SRF-TF"/>
    <property type="match status" value="1"/>
</dbReference>
<sequence>MSICIIPGSPLQFACNLGGDRLHSIMGRVKLQIKRIENNTNRQVTFSKRRNGLIKKAYELSVLCDIDIALIMFSPSNRLSHFSGRRRIEDVITRYINLPEHDRGGVVRNREYLMKMLAKLKCEGNIAEQLTPNKEPINSNVEELQQEIKTYQHQMEVLKEQLRMFEPDLTTLMSMNDFETCEKFLMDTLTCVEERKKYLLCNHVAPFDPSASDMQQHVDMFALPPAPPHQQEQQGDDLGGAASAFGGDVSWFADGMPTSSIFAASDPILYFRDQVMFDSTSTMRRDSMVAGVDPGMTSVCQMEQQAPSVDWQQAYTSAEFFSTLIPSTPYPLDDQMQNDMAQVLTSPMVPPHEHDKVEVPMSSSNVPTDGDCGTTLAAAQEDGLPGVVNIG</sequence>
<dbReference type="InterPro" id="IPR036879">
    <property type="entry name" value="TF_MADSbox_sf"/>
</dbReference>
<evidence type="ECO:0000256" key="2">
    <source>
        <dbReference type="ARBA" id="ARBA00023015"/>
    </source>
</evidence>
<dbReference type="GO" id="GO:0046983">
    <property type="term" value="F:protein dimerization activity"/>
    <property type="evidence" value="ECO:0007669"/>
    <property type="project" value="InterPro"/>
</dbReference>
<evidence type="ECO:0000256" key="6">
    <source>
        <dbReference type="ARBA" id="ARBA00023242"/>
    </source>
</evidence>
<dbReference type="Proteomes" id="UP000251960">
    <property type="component" value="Chromosome 6"/>
</dbReference>
<evidence type="ECO:0000256" key="4">
    <source>
        <dbReference type="ARBA" id="ARBA00023125"/>
    </source>
</evidence>
<feature type="domain" description="MADS-box" evidence="8">
    <location>
        <begin position="26"/>
        <end position="86"/>
    </location>
</feature>
<dbReference type="SUPFAM" id="SSF55455">
    <property type="entry name" value="SRF-like"/>
    <property type="match status" value="1"/>
</dbReference>
<dbReference type="PROSITE" id="PS50066">
    <property type="entry name" value="MADS_BOX_2"/>
    <property type="match status" value="1"/>
</dbReference>
<dbReference type="GO" id="GO:0000977">
    <property type="term" value="F:RNA polymerase II transcription regulatory region sequence-specific DNA binding"/>
    <property type="evidence" value="ECO:0007669"/>
    <property type="project" value="InterPro"/>
</dbReference>
<dbReference type="ExpressionAtlas" id="A0A3L6E9M3">
    <property type="expression patterns" value="baseline"/>
</dbReference>
<dbReference type="EMBL" id="NCVQ01000007">
    <property type="protein sequence ID" value="PWZ17642.1"/>
    <property type="molecule type" value="Genomic_DNA"/>
</dbReference>
<feature type="coiled-coil region" evidence="7">
    <location>
        <begin position="134"/>
        <end position="161"/>
    </location>
</feature>
<dbReference type="InterPro" id="IPR002100">
    <property type="entry name" value="TF_MADSbox"/>
</dbReference>
<dbReference type="FunFam" id="3.40.1810.10:FF:000014">
    <property type="entry name" value="MADS-box transcription factor 41"/>
    <property type="match status" value="1"/>
</dbReference>
<dbReference type="PROSITE" id="PS00350">
    <property type="entry name" value="MADS_BOX_1"/>
    <property type="match status" value="1"/>
</dbReference>
<keyword evidence="6" id="KW-0539">Nucleus</keyword>
<comment type="subcellular location">
    <subcellularLocation>
        <location evidence="1">Nucleus</location>
    </subcellularLocation>
</comment>
<dbReference type="CDD" id="cd00265">
    <property type="entry name" value="MADS_MEF2_like"/>
    <property type="match status" value="1"/>
</dbReference>
<dbReference type="PANTHER" id="PTHR48019">
    <property type="entry name" value="SERUM RESPONSE FACTOR HOMOLOG"/>
    <property type="match status" value="1"/>
</dbReference>
<evidence type="ECO:0000256" key="7">
    <source>
        <dbReference type="SAM" id="Coils"/>
    </source>
</evidence>
<proteinExistence type="predicted"/>
<dbReference type="GO" id="GO:0080092">
    <property type="term" value="P:regulation of pollen tube growth"/>
    <property type="evidence" value="ECO:0007669"/>
    <property type="project" value="UniProtKB-ARBA"/>
</dbReference>
<organism evidence="9">
    <name type="scientific">Zea mays</name>
    <name type="common">Maize</name>
    <dbReference type="NCBI Taxonomy" id="4577"/>
    <lineage>
        <taxon>Eukaryota</taxon>
        <taxon>Viridiplantae</taxon>
        <taxon>Streptophyta</taxon>
        <taxon>Embryophyta</taxon>
        <taxon>Tracheophyta</taxon>
        <taxon>Spermatophyta</taxon>
        <taxon>Magnoliopsida</taxon>
        <taxon>Liliopsida</taxon>
        <taxon>Poales</taxon>
        <taxon>Poaceae</taxon>
        <taxon>PACMAD clade</taxon>
        <taxon>Panicoideae</taxon>
        <taxon>Andropogonodae</taxon>
        <taxon>Andropogoneae</taxon>
        <taxon>Tripsacinae</taxon>
        <taxon>Zea</taxon>
    </lineage>
</organism>
<protein>
    <submittedName>
        <fullName evidence="9">Agamous-like MADS-box protein AGL66</fullName>
    </submittedName>
</protein>
<dbReference type="GO" id="GO:0045944">
    <property type="term" value="P:positive regulation of transcription by RNA polymerase II"/>
    <property type="evidence" value="ECO:0007669"/>
    <property type="project" value="InterPro"/>
</dbReference>
<dbReference type="GO" id="GO:0005634">
    <property type="term" value="C:nucleus"/>
    <property type="evidence" value="ECO:0007669"/>
    <property type="project" value="UniProtKB-SubCell"/>
</dbReference>
<evidence type="ECO:0000313" key="9">
    <source>
        <dbReference type="EMBL" id="PWZ17642.1"/>
    </source>
</evidence>
<keyword evidence="2" id="KW-0805">Transcription regulation</keyword>
<dbReference type="Gene3D" id="3.40.1810.10">
    <property type="entry name" value="Transcription factor, MADS-box"/>
    <property type="match status" value="1"/>
</dbReference>
<name>A0A3L6E9M3_MAIZE</name>
<gene>
    <name evidence="9" type="primary">AGL66</name>
    <name evidence="9" type="ORF">Zm00014a_040941</name>
</gene>
<reference evidence="9" key="1">
    <citation type="journal article" date="2018" name="Nat. Genet.">
        <title>Extensive intraspecific gene order and gene structural variations between Mo17 and other maize genomes.</title>
        <authorList>
            <person name="Sun S."/>
            <person name="Zhou Y."/>
            <person name="Chen J."/>
            <person name="Shi J."/>
            <person name="Zhao H."/>
            <person name="Zhao H."/>
            <person name="Song W."/>
            <person name="Zhang M."/>
            <person name="Cui Y."/>
            <person name="Dong X."/>
            <person name="Liu H."/>
            <person name="Ma X."/>
            <person name="Jiao Y."/>
            <person name="Wang B."/>
            <person name="Wei X."/>
            <person name="Stein J.C."/>
            <person name="Glaubitz J.C."/>
            <person name="Lu F."/>
            <person name="Yu G."/>
            <person name="Liang C."/>
            <person name="Fengler K."/>
            <person name="Li B."/>
            <person name="Rafalski A."/>
            <person name="Schnable P.S."/>
            <person name="Ware D.H."/>
            <person name="Buckler E.S."/>
            <person name="Lai J."/>
        </authorList>
    </citation>
    <scope>NUCLEOTIDE SEQUENCE [LARGE SCALE GENOMIC DNA]</scope>
    <source>
        <tissue evidence="9">Seedling</tissue>
    </source>
</reference>
<dbReference type="GO" id="GO:0010152">
    <property type="term" value="P:pollen maturation"/>
    <property type="evidence" value="ECO:0007669"/>
    <property type="project" value="UniProtKB-ARBA"/>
</dbReference>
<evidence type="ECO:0000259" key="8">
    <source>
        <dbReference type="PROSITE" id="PS50066"/>
    </source>
</evidence>